<dbReference type="InterPro" id="IPR006674">
    <property type="entry name" value="HD_domain"/>
</dbReference>
<reference evidence="6 7" key="1">
    <citation type="submission" date="2019-07" db="EMBL/GenBank/DDBJ databases">
        <title>De Novo Assembly of kiwifruit Actinidia rufa.</title>
        <authorList>
            <person name="Sugita-Konishi S."/>
            <person name="Sato K."/>
            <person name="Mori E."/>
            <person name="Abe Y."/>
            <person name="Kisaki G."/>
            <person name="Hamano K."/>
            <person name="Suezawa K."/>
            <person name="Otani M."/>
            <person name="Fukuda T."/>
            <person name="Manabe T."/>
            <person name="Gomi K."/>
            <person name="Tabuchi M."/>
            <person name="Akimitsu K."/>
            <person name="Kataoka I."/>
        </authorList>
    </citation>
    <scope>NUCLEOTIDE SEQUENCE [LARGE SCALE GENOMIC DNA]</scope>
    <source>
        <strain evidence="7">cv. Fuchu</strain>
    </source>
</reference>
<sequence>MVYPGAVHSRFEHSLGVYWLAGDAISKIASYQGLELGIDRRFDIQTVKLAGLLHDVGHGPFSHLFEHEFLPRVLNGSKWSHEEMSLKMIDHIVDAHYIDIEPGCHKKVKEMIVASNENAPSKSWKEKCFLYDIVANGRNGIDVDKFDYIFRDSRACGLGCNFQFERLLENMRVIDDEICYRAKERLTIHKLFASRADLHRTVYSHAKVKAIELMIVDALTNANDTLKIASKIQDPDAYWKLDDTIIKTIETDPNPALKESKDLILRIRRRDLYQFCNEFAVPKDKLEHFKNVTPQDIICSQRTGGVTLKEEDIAVSNAKIDLTCGRNNPVDRVNFFQCGTKTTVDSSASSPSMAESPTSPTATMTAEPNPLPSEQPDQVNPNPIQAPPAPLISQQQQPSIQPYAPPQVPAALSFRPATPPVPVPSAPQFSPLPYPNFQNPSVQPPGVGSATPLLMQHYAPPGQPMNPAVLRHFAPMPNGYSAPQGTIPPLGMPRYPAPFMQMGRPTFPPRPPGAIGIIPPLSRPPVPGIRGPIIPLVVRPAIVSSLTPTEKPQTTVYVGKIASTVESDFILSLLQLCGPVKNWKRAQDPTNGTPKGFGFCEFESAEGVLRALRLLSKLNVEGQELVINVTQATKEYLENYVEKKTENSNKLKETETEGAKKAEEGGPSGEKSEPPKPSAEDIKKEHKDSSNEENNDSATFGIVTDEDREADREALEKLTNMIEERLKNNPLPPPPAVDGSGNSNSEQPARSKDGDSDVEITKNDAGEDKNDDETTSDSKPISEHDRPETSSPDRSRRHDRRGRDKERDQKREKERELERYEREREQDRARREREREYKIKEDERRYKARVKEWESREREKEYLRKLEKEKEKEREYKRKREIMDQEDENNDADSKRRKHKSSGSEDRRRRLREKEEDLADRLKEEEEADEAKRRADEELRQQKEEDKVTPEVLPGYVTNGSDQAELPDETNVESKDKTVEETYDGDRIIQNGNGDESVMGSIAASDHQQDSNVPSKKLGFGLVGSGKRTAVPSVFKEEEDEDARKEKKMRPLVPIDYSTEELQAVQSNVSGAPSPNLAAAAEFAKRISGVTPKEERPDAERERSRRSHDRSSLRDRDRNEGETNRARDEGRKENSARNRDRDQGLDKVKTPDNQKLLDAKQLIDLIPKTKDELFSYEINWAIYDKNELHDRMRPWISKKITEFLGEEETTLVDYIVSSTREHVKASEMLERLMSILDDEAEMFVLKMWRMLIFEIKRIETGLAVRSKT</sequence>
<feature type="compositionally biased region" description="Basic and acidic residues" evidence="3">
    <location>
        <begin position="709"/>
        <end position="727"/>
    </location>
</feature>
<evidence type="ECO:0000259" key="5">
    <source>
        <dbReference type="PROSITE" id="PS51025"/>
    </source>
</evidence>
<keyword evidence="6" id="KW-0378">Hydrolase</keyword>
<dbReference type="FunFam" id="1.10.3210.10:FF:000017">
    <property type="entry name" value="Deoxynucleoside triphosphate triphosphohydrolase SAMHD1"/>
    <property type="match status" value="1"/>
</dbReference>
<dbReference type="Gene3D" id="1.20.1390.10">
    <property type="entry name" value="PWI domain"/>
    <property type="match status" value="1"/>
</dbReference>
<dbReference type="InterPro" id="IPR034268">
    <property type="entry name" value="RBM25_RRM"/>
</dbReference>
<proteinExistence type="predicted"/>
<feature type="region of interest" description="Disordered" evidence="3">
    <location>
        <begin position="645"/>
        <end position="1054"/>
    </location>
</feature>
<keyword evidence="7" id="KW-1185">Reference proteome</keyword>
<feature type="compositionally biased region" description="Basic and acidic residues" evidence="3">
    <location>
        <begin position="972"/>
        <end position="987"/>
    </location>
</feature>
<dbReference type="Proteomes" id="UP000585474">
    <property type="component" value="Unassembled WGS sequence"/>
</dbReference>
<comment type="caution">
    <text evidence="6">The sequence shown here is derived from an EMBL/GenBank/DDBJ whole genome shotgun (WGS) entry which is preliminary data.</text>
</comment>
<feature type="compositionally biased region" description="Basic and acidic residues" evidence="3">
    <location>
        <begin position="902"/>
        <end position="949"/>
    </location>
</feature>
<keyword evidence="2" id="KW-0694">RNA-binding</keyword>
<dbReference type="InterPro" id="IPR035979">
    <property type="entry name" value="RBD_domain_sf"/>
</dbReference>
<feature type="domain" description="RRM" evidence="4">
    <location>
        <begin position="554"/>
        <end position="632"/>
    </location>
</feature>
<dbReference type="FunFam" id="1.20.1390.10:FF:000008">
    <property type="entry name" value="RNA Binding Motif protein homolog"/>
    <property type="match status" value="1"/>
</dbReference>
<dbReference type="Gene3D" id="3.30.70.2760">
    <property type="match status" value="1"/>
</dbReference>
<dbReference type="SUPFAM" id="SSF54928">
    <property type="entry name" value="RNA-binding domain, RBD"/>
    <property type="match status" value="1"/>
</dbReference>
<dbReference type="PROSITE" id="PS51025">
    <property type="entry name" value="PWI"/>
    <property type="match status" value="1"/>
</dbReference>
<dbReference type="InterPro" id="IPR053294">
    <property type="entry name" value="RBM_PWI_domain"/>
</dbReference>
<feature type="region of interest" description="Disordered" evidence="3">
    <location>
        <begin position="342"/>
        <end position="407"/>
    </location>
</feature>
<dbReference type="PANTHER" id="PTHR47334">
    <property type="entry name" value="SPLICING FACTOR PWI DOMAIN-CONTAINING PROTEIN / RNA RECOGNITION MOTIF (RRM)-CONTAINING PROTEIN"/>
    <property type="match status" value="1"/>
</dbReference>
<dbReference type="Pfam" id="PF01480">
    <property type="entry name" value="PWI"/>
    <property type="match status" value="1"/>
</dbReference>
<dbReference type="GO" id="GO:0006397">
    <property type="term" value="P:mRNA processing"/>
    <property type="evidence" value="ECO:0007669"/>
    <property type="project" value="UniProtKB-KW"/>
</dbReference>
<dbReference type="InterPro" id="IPR036483">
    <property type="entry name" value="PWI_dom_sf"/>
</dbReference>
<dbReference type="InterPro" id="IPR012677">
    <property type="entry name" value="Nucleotide-bd_a/b_plait_sf"/>
</dbReference>
<dbReference type="Gene3D" id="1.10.3210.10">
    <property type="entry name" value="Hypothetical protein af1432"/>
    <property type="match status" value="1"/>
</dbReference>
<dbReference type="CDD" id="cd12446">
    <property type="entry name" value="RRM_RBM25"/>
    <property type="match status" value="1"/>
</dbReference>
<protein>
    <submittedName>
        <fullName evidence="6">HD domain-containing metal-dependent phosphohydrolase family protein</fullName>
    </submittedName>
</protein>
<dbReference type="EMBL" id="BJWL01000013">
    <property type="protein sequence ID" value="GFZ00083.1"/>
    <property type="molecule type" value="Genomic_DNA"/>
</dbReference>
<dbReference type="InterPro" id="IPR045509">
    <property type="entry name" value="HD_assoc_2"/>
</dbReference>
<accession>A0A7J0FMX9</accession>
<feature type="compositionally biased region" description="Basic and acidic residues" evidence="3">
    <location>
        <begin position="645"/>
        <end position="690"/>
    </location>
</feature>
<feature type="domain" description="PWI" evidence="5">
    <location>
        <begin position="1171"/>
        <end position="1268"/>
    </location>
</feature>
<dbReference type="InterPro" id="IPR003607">
    <property type="entry name" value="HD/PDEase_dom"/>
</dbReference>
<dbReference type="SMART" id="SM00360">
    <property type="entry name" value="RRM"/>
    <property type="match status" value="1"/>
</dbReference>
<gene>
    <name evidence="6" type="ORF">Acr_13g0014820</name>
</gene>
<dbReference type="GO" id="GO:0016787">
    <property type="term" value="F:hydrolase activity"/>
    <property type="evidence" value="ECO:0007669"/>
    <property type="project" value="UniProtKB-KW"/>
</dbReference>
<dbReference type="Gene3D" id="3.30.70.330">
    <property type="match status" value="1"/>
</dbReference>
<name>A0A7J0FMX9_9ERIC</name>
<dbReference type="InterPro" id="IPR000504">
    <property type="entry name" value="RRM_dom"/>
</dbReference>
<evidence type="ECO:0000256" key="2">
    <source>
        <dbReference type="PROSITE-ProRule" id="PRU00176"/>
    </source>
</evidence>
<dbReference type="SUPFAM" id="SSF101233">
    <property type="entry name" value="PWI domain"/>
    <property type="match status" value="1"/>
</dbReference>
<feature type="compositionally biased region" description="Low complexity" evidence="3">
    <location>
        <begin position="391"/>
        <end position="402"/>
    </location>
</feature>
<dbReference type="GO" id="GO:0003723">
    <property type="term" value="F:RNA binding"/>
    <property type="evidence" value="ECO:0007669"/>
    <property type="project" value="UniProtKB-UniRule"/>
</dbReference>
<evidence type="ECO:0000259" key="4">
    <source>
        <dbReference type="PROSITE" id="PS50102"/>
    </source>
</evidence>
<dbReference type="SUPFAM" id="SSF109604">
    <property type="entry name" value="HD-domain/PDEase-like"/>
    <property type="match status" value="1"/>
</dbReference>
<dbReference type="Pfam" id="PF19276">
    <property type="entry name" value="HD_assoc_2"/>
    <property type="match status" value="1"/>
</dbReference>
<dbReference type="OrthoDB" id="6275295at2759"/>
<evidence type="ECO:0000256" key="1">
    <source>
        <dbReference type="ARBA" id="ARBA00022664"/>
    </source>
</evidence>
<dbReference type="SMART" id="SM00311">
    <property type="entry name" value="PWI"/>
    <property type="match status" value="1"/>
</dbReference>
<keyword evidence="1" id="KW-0507">mRNA processing</keyword>
<dbReference type="PANTHER" id="PTHR47334:SF2">
    <property type="entry name" value="RNA-BINDING MOTIF PROTEIN 25"/>
    <property type="match status" value="1"/>
</dbReference>
<feature type="compositionally biased region" description="Basic and acidic residues" evidence="3">
    <location>
        <begin position="780"/>
        <end position="883"/>
    </location>
</feature>
<dbReference type="Pfam" id="PF01966">
    <property type="entry name" value="HD"/>
    <property type="match status" value="1"/>
</dbReference>
<feature type="compositionally biased region" description="Low complexity" evidence="3">
    <location>
        <begin position="346"/>
        <end position="363"/>
    </location>
</feature>
<feature type="compositionally biased region" description="Basic and acidic residues" evidence="3">
    <location>
        <begin position="749"/>
        <end position="768"/>
    </location>
</feature>
<evidence type="ECO:0000256" key="3">
    <source>
        <dbReference type="SAM" id="MobiDB-lite"/>
    </source>
</evidence>
<feature type="region of interest" description="Disordered" evidence="3">
    <location>
        <begin position="1083"/>
        <end position="1152"/>
    </location>
</feature>
<evidence type="ECO:0000313" key="7">
    <source>
        <dbReference type="Proteomes" id="UP000585474"/>
    </source>
</evidence>
<dbReference type="InterPro" id="IPR002483">
    <property type="entry name" value="PWI_dom"/>
</dbReference>
<dbReference type="Pfam" id="PF00076">
    <property type="entry name" value="RRM_1"/>
    <property type="match status" value="1"/>
</dbReference>
<evidence type="ECO:0000313" key="6">
    <source>
        <dbReference type="EMBL" id="GFZ00083.1"/>
    </source>
</evidence>
<dbReference type="CDD" id="cd00077">
    <property type="entry name" value="HDc"/>
    <property type="match status" value="1"/>
</dbReference>
<feature type="compositionally biased region" description="Basic and acidic residues" evidence="3">
    <location>
        <begin position="1092"/>
        <end position="1152"/>
    </location>
</feature>
<dbReference type="AlphaFoldDB" id="A0A7J0FMX9"/>
<organism evidence="6 7">
    <name type="scientific">Actinidia rufa</name>
    <dbReference type="NCBI Taxonomy" id="165716"/>
    <lineage>
        <taxon>Eukaryota</taxon>
        <taxon>Viridiplantae</taxon>
        <taxon>Streptophyta</taxon>
        <taxon>Embryophyta</taxon>
        <taxon>Tracheophyta</taxon>
        <taxon>Spermatophyta</taxon>
        <taxon>Magnoliopsida</taxon>
        <taxon>eudicotyledons</taxon>
        <taxon>Gunneridae</taxon>
        <taxon>Pentapetalae</taxon>
        <taxon>asterids</taxon>
        <taxon>Ericales</taxon>
        <taxon>Actinidiaceae</taxon>
        <taxon>Actinidia</taxon>
    </lineage>
</organism>
<dbReference type="PROSITE" id="PS50102">
    <property type="entry name" value="RRM"/>
    <property type="match status" value="1"/>
</dbReference>